<evidence type="ECO:0000313" key="1">
    <source>
        <dbReference type="EMBL" id="KAK9885223.1"/>
    </source>
</evidence>
<protein>
    <submittedName>
        <fullName evidence="1">Uncharacterized protein</fullName>
    </submittedName>
</protein>
<keyword evidence="2" id="KW-1185">Reference proteome</keyword>
<comment type="caution">
    <text evidence="1">The sequence shown here is derived from an EMBL/GenBank/DDBJ whole genome shotgun (WGS) entry which is preliminary data.</text>
</comment>
<dbReference type="EMBL" id="JARQZJ010000095">
    <property type="protein sequence ID" value="KAK9885223.1"/>
    <property type="molecule type" value="Genomic_DNA"/>
</dbReference>
<proteinExistence type="predicted"/>
<reference evidence="1 2" key="1">
    <citation type="submission" date="2023-03" db="EMBL/GenBank/DDBJ databases">
        <title>Genome insight into feeding habits of ladybird beetles.</title>
        <authorList>
            <person name="Li H.-S."/>
            <person name="Huang Y.-H."/>
            <person name="Pang H."/>
        </authorList>
    </citation>
    <scope>NUCLEOTIDE SEQUENCE [LARGE SCALE GENOMIC DNA]</scope>
    <source>
        <strain evidence="1">SYSU_2023b</strain>
        <tissue evidence="1">Whole body</tissue>
    </source>
</reference>
<name>A0AAW1UVR9_9CUCU</name>
<accession>A0AAW1UVR9</accession>
<evidence type="ECO:0000313" key="2">
    <source>
        <dbReference type="Proteomes" id="UP001431783"/>
    </source>
</evidence>
<dbReference type="Proteomes" id="UP001431783">
    <property type="component" value="Unassembled WGS sequence"/>
</dbReference>
<organism evidence="1 2">
    <name type="scientific">Henosepilachna vigintioctopunctata</name>
    <dbReference type="NCBI Taxonomy" id="420089"/>
    <lineage>
        <taxon>Eukaryota</taxon>
        <taxon>Metazoa</taxon>
        <taxon>Ecdysozoa</taxon>
        <taxon>Arthropoda</taxon>
        <taxon>Hexapoda</taxon>
        <taxon>Insecta</taxon>
        <taxon>Pterygota</taxon>
        <taxon>Neoptera</taxon>
        <taxon>Endopterygota</taxon>
        <taxon>Coleoptera</taxon>
        <taxon>Polyphaga</taxon>
        <taxon>Cucujiformia</taxon>
        <taxon>Coccinelloidea</taxon>
        <taxon>Coccinellidae</taxon>
        <taxon>Epilachninae</taxon>
        <taxon>Epilachnini</taxon>
        <taxon>Henosepilachna</taxon>
    </lineage>
</organism>
<gene>
    <name evidence="1" type="ORF">WA026_010727</name>
</gene>
<dbReference type="AlphaFoldDB" id="A0AAW1UVR9"/>
<sequence>MFQILSRRPSLILRNDYSAFTKFDLNFESRQQMEDLYVGKSGVFNWTFKYNDSQMVYCPTNFNVEQYPGMTVRRTVAQNVVVREYLMKDFFYGCGSMQWFQRKPFILTKGSYSCITPLLQPHNEYIVPWTPPYSINLFGKEVNMVELYPPSHKWLSTITSKRIREQYTSWNNFNMSMNLLSDFNNSFRNNTFYSSQLPHFVPIIQRNQSVEYEMVRCRPISMITMYIQNLLFPQTTDMD</sequence>